<dbReference type="Gene3D" id="3.30.160.20">
    <property type="match status" value="1"/>
</dbReference>
<dbReference type="SMART" id="SM00358">
    <property type="entry name" value="DSRM"/>
    <property type="match status" value="1"/>
</dbReference>
<dbReference type="AlphaFoldDB" id="A0A6J3MBQ7"/>
<feature type="compositionally biased region" description="Polar residues" evidence="2">
    <location>
        <begin position="289"/>
        <end position="306"/>
    </location>
</feature>
<accession>A0A6J3MBQ7</accession>
<dbReference type="GeneID" id="54366170"/>
<gene>
    <name evidence="5" type="ORF">K489DRAFT_429377</name>
</gene>
<proteinExistence type="predicted"/>
<dbReference type="GO" id="GO:0003723">
    <property type="term" value="F:RNA binding"/>
    <property type="evidence" value="ECO:0007669"/>
    <property type="project" value="UniProtKB-UniRule"/>
</dbReference>
<evidence type="ECO:0000256" key="1">
    <source>
        <dbReference type="PROSITE-ProRule" id="PRU00266"/>
    </source>
</evidence>
<dbReference type="OrthoDB" id="5222339at2759"/>
<protein>
    <recommendedName>
        <fullName evidence="3">DRBM domain-containing protein</fullName>
    </recommendedName>
</protein>
<evidence type="ECO:0000259" key="3">
    <source>
        <dbReference type="PROSITE" id="PS50137"/>
    </source>
</evidence>
<feature type="domain" description="DRBM" evidence="3">
    <location>
        <begin position="213"/>
        <end position="285"/>
    </location>
</feature>
<feature type="compositionally biased region" description="Low complexity" evidence="2">
    <location>
        <begin position="307"/>
        <end position="319"/>
    </location>
</feature>
<reference evidence="5" key="3">
    <citation type="submission" date="2025-08" db="UniProtKB">
        <authorList>
            <consortium name="RefSeq"/>
        </authorList>
    </citation>
    <scope>IDENTIFICATION</scope>
    <source>
        <strain evidence="5">CBS 342.82</strain>
    </source>
</reference>
<dbReference type="RefSeq" id="XP_033462095.1">
    <property type="nucleotide sequence ID" value="XM_033608370.1"/>
</dbReference>
<keyword evidence="1" id="KW-0694">RNA-binding</keyword>
<name>A0A6J3MBQ7_9PEZI</name>
<dbReference type="InterPro" id="IPR014720">
    <property type="entry name" value="dsRBD_dom"/>
</dbReference>
<reference evidence="5" key="2">
    <citation type="submission" date="2020-04" db="EMBL/GenBank/DDBJ databases">
        <authorList>
            <consortium name="NCBI Genome Project"/>
        </authorList>
    </citation>
    <scope>NUCLEOTIDE SEQUENCE</scope>
    <source>
        <strain evidence="5">CBS 342.82</strain>
    </source>
</reference>
<feature type="region of interest" description="Disordered" evidence="2">
    <location>
        <begin position="289"/>
        <end position="326"/>
    </location>
</feature>
<dbReference type="Proteomes" id="UP000504637">
    <property type="component" value="Unplaced"/>
</dbReference>
<keyword evidence="4" id="KW-1185">Reference proteome</keyword>
<evidence type="ECO:0000313" key="5">
    <source>
        <dbReference type="RefSeq" id="XP_033462095.1"/>
    </source>
</evidence>
<organism evidence="5">
    <name type="scientific">Dissoconium aciculare CBS 342.82</name>
    <dbReference type="NCBI Taxonomy" id="1314786"/>
    <lineage>
        <taxon>Eukaryota</taxon>
        <taxon>Fungi</taxon>
        <taxon>Dikarya</taxon>
        <taxon>Ascomycota</taxon>
        <taxon>Pezizomycotina</taxon>
        <taxon>Dothideomycetes</taxon>
        <taxon>Dothideomycetidae</taxon>
        <taxon>Mycosphaerellales</taxon>
        <taxon>Dissoconiaceae</taxon>
        <taxon>Dissoconium</taxon>
    </lineage>
</organism>
<dbReference type="SUPFAM" id="SSF54768">
    <property type="entry name" value="dsRNA-binding domain-like"/>
    <property type="match status" value="1"/>
</dbReference>
<evidence type="ECO:0000313" key="4">
    <source>
        <dbReference type="Proteomes" id="UP000504637"/>
    </source>
</evidence>
<dbReference type="CDD" id="cd00048">
    <property type="entry name" value="DSRM_SF"/>
    <property type="match status" value="1"/>
</dbReference>
<sequence>MAPNPIWEAEAVQQFISGVFLPVSYTNDNAMQTAGIDPGFHSDINRERSVSPSQKLSWIEVLDEAGIHSAHETVPSMSNDGSAMEIETVESFLANNENEKNATISNGSQKTGFINGERAALFHHASMLRGKTPVITYNEVSPQLFIARVEVENELLGESGPCTTKKAAKDEVCGIALLPFEAKYPIINGKGKKKTPTEQPHLEEDLTEILAENWIGELNSFAQIQRLGAPVYDDYAENFSMGPFSCTVTVPGLSSEKFGTGKGPFRQKANAKKAAAMDAIRWIRANSAQTVKSPSVKPSSQTPQVLSKQSISSPSSPTSGNDKLQLDDHTLPQRANTLATSLGISPPGYDIVPLGDGFCQASARFSPKDVRYHPELLGQVGKVERVYGRKTAKVESAREVIRILEDIQKRRDRAR</sequence>
<dbReference type="PROSITE" id="PS50137">
    <property type="entry name" value="DS_RBD"/>
    <property type="match status" value="1"/>
</dbReference>
<evidence type="ECO:0000256" key="2">
    <source>
        <dbReference type="SAM" id="MobiDB-lite"/>
    </source>
</evidence>
<reference evidence="5" key="1">
    <citation type="submission" date="2020-01" db="EMBL/GenBank/DDBJ databases">
        <authorList>
            <consortium name="DOE Joint Genome Institute"/>
            <person name="Haridas S."/>
            <person name="Albert R."/>
            <person name="Binder M."/>
            <person name="Bloem J."/>
            <person name="Labutti K."/>
            <person name="Salamov A."/>
            <person name="Andreopoulos B."/>
            <person name="Baker S.E."/>
            <person name="Barry K."/>
            <person name="Bills G."/>
            <person name="Bluhm B.H."/>
            <person name="Cannon C."/>
            <person name="Castanera R."/>
            <person name="Culley D.E."/>
            <person name="Daum C."/>
            <person name="Ezra D."/>
            <person name="Gonzalez J.B."/>
            <person name="Henrissat B."/>
            <person name="Kuo A."/>
            <person name="Liang C."/>
            <person name="Lipzen A."/>
            <person name="Lutzoni F."/>
            <person name="Magnuson J."/>
            <person name="Mondo S."/>
            <person name="Nolan M."/>
            <person name="Ohm R."/>
            <person name="Pangilinan J."/>
            <person name="Park H.-J."/>
            <person name="Ramirez L."/>
            <person name="Alfaro M."/>
            <person name="Sun H."/>
            <person name="Tritt A."/>
            <person name="Yoshinaga Y."/>
            <person name="Zwiers L.-H."/>
            <person name="Turgeon B.G."/>
            <person name="Goodwin S.B."/>
            <person name="Spatafora J.W."/>
            <person name="Crous P.W."/>
            <person name="Grigoriev I.V."/>
        </authorList>
    </citation>
    <scope>NUCLEOTIDE SEQUENCE</scope>
    <source>
        <strain evidence="5">CBS 342.82</strain>
    </source>
</reference>